<accession>A0A9P7ZA63</accession>
<dbReference type="PANTHER" id="PTHR33112">
    <property type="entry name" value="DOMAIN PROTEIN, PUTATIVE-RELATED"/>
    <property type="match status" value="1"/>
</dbReference>
<sequence>MPPQAEYIAISYVWGGVSQPNVCQSGRPPDKLPRTIEDAFIVASKVGIKLFWVESLCIDKENSTHK</sequence>
<dbReference type="AlphaFoldDB" id="A0A9P7ZA63"/>
<dbReference type="Pfam" id="PF06985">
    <property type="entry name" value="HET"/>
    <property type="match status" value="1"/>
</dbReference>
<dbReference type="Proteomes" id="UP000887226">
    <property type="component" value="Unassembled WGS sequence"/>
</dbReference>
<dbReference type="EMBL" id="MU253759">
    <property type="protein sequence ID" value="KAG9247952.1"/>
    <property type="molecule type" value="Genomic_DNA"/>
</dbReference>
<dbReference type="PANTHER" id="PTHR33112:SF12">
    <property type="entry name" value="HETEROKARYON INCOMPATIBILITY DOMAIN-CONTAINING PROTEIN"/>
    <property type="match status" value="1"/>
</dbReference>
<organism evidence="2 3">
    <name type="scientific">Calycina marina</name>
    <dbReference type="NCBI Taxonomy" id="1763456"/>
    <lineage>
        <taxon>Eukaryota</taxon>
        <taxon>Fungi</taxon>
        <taxon>Dikarya</taxon>
        <taxon>Ascomycota</taxon>
        <taxon>Pezizomycotina</taxon>
        <taxon>Leotiomycetes</taxon>
        <taxon>Helotiales</taxon>
        <taxon>Pezizellaceae</taxon>
        <taxon>Calycina</taxon>
    </lineage>
</organism>
<evidence type="ECO:0000313" key="3">
    <source>
        <dbReference type="Proteomes" id="UP000887226"/>
    </source>
</evidence>
<feature type="domain" description="Heterokaryon incompatibility" evidence="1">
    <location>
        <begin position="7"/>
        <end position="64"/>
    </location>
</feature>
<reference evidence="2" key="1">
    <citation type="journal article" date="2021" name="IMA Fungus">
        <title>Genomic characterization of three marine fungi, including Emericellopsis atlantica sp. nov. with signatures of a generalist lifestyle and marine biomass degradation.</title>
        <authorList>
            <person name="Hagestad O.C."/>
            <person name="Hou L."/>
            <person name="Andersen J.H."/>
            <person name="Hansen E.H."/>
            <person name="Altermark B."/>
            <person name="Li C."/>
            <person name="Kuhnert E."/>
            <person name="Cox R.J."/>
            <person name="Crous P.W."/>
            <person name="Spatafora J.W."/>
            <person name="Lail K."/>
            <person name="Amirebrahimi M."/>
            <person name="Lipzen A."/>
            <person name="Pangilinan J."/>
            <person name="Andreopoulos W."/>
            <person name="Hayes R.D."/>
            <person name="Ng V."/>
            <person name="Grigoriev I.V."/>
            <person name="Jackson S.A."/>
            <person name="Sutton T.D.S."/>
            <person name="Dobson A.D.W."/>
            <person name="Rama T."/>
        </authorList>
    </citation>
    <scope>NUCLEOTIDE SEQUENCE</scope>
    <source>
        <strain evidence="2">TRa3180A</strain>
    </source>
</reference>
<comment type="caution">
    <text evidence="2">The sequence shown here is derived from an EMBL/GenBank/DDBJ whole genome shotgun (WGS) entry which is preliminary data.</text>
</comment>
<proteinExistence type="predicted"/>
<dbReference type="OrthoDB" id="5428863at2759"/>
<protein>
    <recommendedName>
        <fullName evidence="1">Heterokaryon incompatibility domain-containing protein</fullName>
    </recommendedName>
</protein>
<keyword evidence="3" id="KW-1185">Reference proteome</keyword>
<evidence type="ECO:0000313" key="2">
    <source>
        <dbReference type="EMBL" id="KAG9247952.1"/>
    </source>
</evidence>
<dbReference type="InterPro" id="IPR010730">
    <property type="entry name" value="HET"/>
</dbReference>
<evidence type="ECO:0000259" key="1">
    <source>
        <dbReference type="Pfam" id="PF06985"/>
    </source>
</evidence>
<name>A0A9P7ZA63_9HELO</name>
<gene>
    <name evidence="2" type="ORF">BJ878DRAFT_413777</name>
</gene>